<evidence type="ECO:0000313" key="3">
    <source>
        <dbReference type="Proteomes" id="UP001284601"/>
    </source>
</evidence>
<feature type="domain" description="Glycosyltransferase 2-like" evidence="1">
    <location>
        <begin position="7"/>
        <end position="137"/>
    </location>
</feature>
<sequence length="469" mass="50375">MNLPLVSVLVTAHDDATRLAATLDDVLAQDYPQHAIELIVVDDGSRDETPEVLEEYRQCFPQRLRVLRQSQAGPAAALERALAEAHGELLAPLAAGDRWPRGRLRAQVALLERRPEVGLVYSQLLPRGGEDPTAPALWPAELEIDPPRGRPAGRLLREESIAPSSLLVRASLRDQLAPIPHELPRPGWWLTVRAAAVTDVEWLPESPAAPAAPGTPAGVPRPACRVARLREQLAFQRWFLRRTTSESPFVDDLPEIWRAFSGGARKLLLTADDPFAELVAVSDADRADARRILADAREALERGDTRPGIALAVRAAATDPWCEPARGLLAEAIAARPRRAATDPLAGARRFVTLAFADELLRDCDLLRAYVRHFDGHADATLAIDASTLTPAAAELQLSRLVHEHGLDGSGGAHVMAVLGPIDAAVRERLPAGVDALLTAAPRPAPAAPAYDGDSVAALRAFAARASAA</sequence>
<keyword evidence="2" id="KW-0808">Transferase</keyword>
<dbReference type="RefSeq" id="WP_318597426.1">
    <property type="nucleotide sequence ID" value="NZ_JAWSTH010000027.1"/>
</dbReference>
<dbReference type="GO" id="GO:0016757">
    <property type="term" value="F:glycosyltransferase activity"/>
    <property type="evidence" value="ECO:0007669"/>
    <property type="project" value="UniProtKB-KW"/>
</dbReference>
<protein>
    <submittedName>
        <fullName evidence="2">Glycosyltransferase family A protein</fullName>
        <ecNumber evidence="2">2.4.-.-</ecNumber>
    </submittedName>
</protein>
<comment type="caution">
    <text evidence="2">The sequence shown here is derived from an EMBL/GenBank/DDBJ whole genome shotgun (WGS) entry which is preliminary data.</text>
</comment>
<proteinExistence type="predicted"/>
<gene>
    <name evidence="2" type="ORF">R7226_12130</name>
</gene>
<dbReference type="SUPFAM" id="SSF53448">
    <property type="entry name" value="Nucleotide-diphospho-sugar transferases"/>
    <property type="match status" value="1"/>
</dbReference>
<dbReference type="CDD" id="cd00761">
    <property type="entry name" value="Glyco_tranf_GTA_type"/>
    <property type="match status" value="1"/>
</dbReference>
<evidence type="ECO:0000313" key="2">
    <source>
        <dbReference type="EMBL" id="MDW5595092.1"/>
    </source>
</evidence>
<dbReference type="Pfam" id="PF00535">
    <property type="entry name" value="Glycos_transf_2"/>
    <property type="match status" value="1"/>
</dbReference>
<evidence type="ECO:0000259" key="1">
    <source>
        <dbReference type="Pfam" id="PF00535"/>
    </source>
</evidence>
<dbReference type="Gene3D" id="3.90.550.10">
    <property type="entry name" value="Spore Coat Polysaccharide Biosynthesis Protein SpsA, Chain A"/>
    <property type="match status" value="1"/>
</dbReference>
<dbReference type="Proteomes" id="UP001284601">
    <property type="component" value="Unassembled WGS sequence"/>
</dbReference>
<organism evidence="2 3">
    <name type="scientific">Conexibacter stalactiti</name>
    <dbReference type="NCBI Taxonomy" id="1940611"/>
    <lineage>
        <taxon>Bacteria</taxon>
        <taxon>Bacillati</taxon>
        <taxon>Actinomycetota</taxon>
        <taxon>Thermoleophilia</taxon>
        <taxon>Solirubrobacterales</taxon>
        <taxon>Conexibacteraceae</taxon>
        <taxon>Conexibacter</taxon>
    </lineage>
</organism>
<keyword evidence="3" id="KW-1185">Reference proteome</keyword>
<accession>A0ABU4HP93</accession>
<name>A0ABU4HP93_9ACTN</name>
<dbReference type="InterPro" id="IPR001173">
    <property type="entry name" value="Glyco_trans_2-like"/>
</dbReference>
<dbReference type="EC" id="2.4.-.-" evidence="2"/>
<dbReference type="PANTHER" id="PTHR43685:SF2">
    <property type="entry name" value="GLYCOSYLTRANSFERASE 2-LIKE DOMAIN-CONTAINING PROTEIN"/>
    <property type="match status" value="1"/>
</dbReference>
<dbReference type="EMBL" id="JAWSTH010000027">
    <property type="protein sequence ID" value="MDW5595092.1"/>
    <property type="molecule type" value="Genomic_DNA"/>
</dbReference>
<dbReference type="PANTHER" id="PTHR43685">
    <property type="entry name" value="GLYCOSYLTRANSFERASE"/>
    <property type="match status" value="1"/>
</dbReference>
<dbReference type="InterPro" id="IPR029044">
    <property type="entry name" value="Nucleotide-diphossugar_trans"/>
</dbReference>
<dbReference type="InterPro" id="IPR050834">
    <property type="entry name" value="Glycosyltransf_2"/>
</dbReference>
<keyword evidence="2" id="KW-0328">Glycosyltransferase</keyword>
<reference evidence="3" key="1">
    <citation type="submission" date="2023-07" db="EMBL/GenBank/DDBJ databases">
        <title>Conexibacter stalactiti sp. nov., isolated from stalactites in a lava cave and emended description of the genus Conexibacter.</title>
        <authorList>
            <person name="Lee S.D."/>
        </authorList>
    </citation>
    <scope>NUCLEOTIDE SEQUENCE [LARGE SCALE GENOMIC DNA]</scope>
    <source>
        <strain evidence="3">KCTC 39840</strain>
    </source>
</reference>